<keyword evidence="2" id="KW-1185">Reference proteome</keyword>
<dbReference type="InParanoid" id="A0A2K1Y0Y8"/>
<evidence type="ECO:0000313" key="1">
    <source>
        <dbReference type="EMBL" id="PNT06679.1"/>
    </source>
</evidence>
<proteinExistence type="predicted"/>
<reference evidence="1 2" key="1">
    <citation type="journal article" date="2006" name="Science">
        <title>The genome of black cottonwood, Populus trichocarpa (Torr. &amp; Gray).</title>
        <authorList>
            <person name="Tuskan G.A."/>
            <person name="Difazio S."/>
            <person name="Jansson S."/>
            <person name="Bohlmann J."/>
            <person name="Grigoriev I."/>
            <person name="Hellsten U."/>
            <person name="Putnam N."/>
            <person name="Ralph S."/>
            <person name="Rombauts S."/>
            <person name="Salamov A."/>
            <person name="Schein J."/>
            <person name="Sterck L."/>
            <person name="Aerts A."/>
            <person name="Bhalerao R.R."/>
            <person name="Bhalerao R.P."/>
            <person name="Blaudez D."/>
            <person name="Boerjan W."/>
            <person name="Brun A."/>
            <person name="Brunner A."/>
            <person name="Busov V."/>
            <person name="Campbell M."/>
            <person name="Carlson J."/>
            <person name="Chalot M."/>
            <person name="Chapman J."/>
            <person name="Chen G.L."/>
            <person name="Cooper D."/>
            <person name="Coutinho P.M."/>
            <person name="Couturier J."/>
            <person name="Covert S."/>
            <person name="Cronk Q."/>
            <person name="Cunningham R."/>
            <person name="Davis J."/>
            <person name="Degroeve S."/>
            <person name="Dejardin A."/>
            <person name="Depamphilis C."/>
            <person name="Detter J."/>
            <person name="Dirks B."/>
            <person name="Dubchak I."/>
            <person name="Duplessis S."/>
            <person name="Ehlting J."/>
            <person name="Ellis B."/>
            <person name="Gendler K."/>
            <person name="Goodstein D."/>
            <person name="Gribskov M."/>
            <person name="Grimwood J."/>
            <person name="Groover A."/>
            <person name="Gunter L."/>
            <person name="Hamberger B."/>
            <person name="Heinze B."/>
            <person name="Helariutta Y."/>
            <person name="Henrissat B."/>
            <person name="Holligan D."/>
            <person name="Holt R."/>
            <person name="Huang W."/>
            <person name="Islam-Faridi N."/>
            <person name="Jones S."/>
            <person name="Jones-Rhoades M."/>
            <person name="Jorgensen R."/>
            <person name="Joshi C."/>
            <person name="Kangasjarvi J."/>
            <person name="Karlsson J."/>
            <person name="Kelleher C."/>
            <person name="Kirkpatrick R."/>
            <person name="Kirst M."/>
            <person name="Kohler A."/>
            <person name="Kalluri U."/>
            <person name="Larimer F."/>
            <person name="Leebens-Mack J."/>
            <person name="Leple J.C."/>
            <person name="Locascio P."/>
            <person name="Lou Y."/>
            <person name="Lucas S."/>
            <person name="Martin F."/>
            <person name="Montanini B."/>
            <person name="Napoli C."/>
            <person name="Nelson D.R."/>
            <person name="Nelson C."/>
            <person name="Nieminen K."/>
            <person name="Nilsson O."/>
            <person name="Pereda V."/>
            <person name="Peter G."/>
            <person name="Philippe R."/>
            <person name="Pilate G."/>
            <person name="Poliakov A."/>
            <person name="Razumovskaya J."/>
            <person name="Richardson P."/>
            <person name="Rinaldi C."/>
            <person name="Ritland K."/>
            <person name="Rouze P."/>
            <person name="Ryaboy D."/>
            <person name="Schmutz J."/>
            <person name="Schrader J."/>
            <person name="Segerman B."/>
            <person name="Shin H."/>
            <person name="Siddiqui A."/>
            <person name="Sterky F."/>
            <person name="Terry A."/>
            <person name="Tsai C.J."/>
            <person name="Uberbacher E."/>
            <person name="Unneberg P."/>
            <person name="Vahala J."/>
            <person name="Wall K."/>
            <person name="Wessler S."/>
            <person name="Yang G."/>
            <person name="Yin T."/>
            <person name="Douglas C."/>
            <person name="Marra M."/>
            <person name="Sandberg G."/>
            <person name="Van de Peer Y."/>
            <person name="Rokhsar D."/>
        </authorList>
    </citation>
    <scope>NUCLEOTIDE SEQUENCE [LARGE SCALE GENOMIC DNA]</scope>
    <source>
        <strain evidence="2">cv. Nisqually</strain>
    </source>
</reference>
<accession>A0A2K1Y0Y8</accession>
<protein>
    <submittedName>
        <fullName evidence="1">Uncharacterized protein</fullName>
    </submittedName>
</protein>
<dbReference type="AlphaFoldDB" id="A0A2K1Y0Y8"/>
<dbReference type="Proteomes" id="UP000006729">
    <property type="component" value="Chromosome 13"/>
</dbReference>
<sequence>MDQGVFCTTPLTVYLLKYPLFFTFSNPCFLLNVLGATANQNNTAIRKLAGKLSAIREHRLASTTSG</sequence>
<evidence type="ECO:0000313" key="2">
    <source>
        <dbReference type="Proteomes" id="UP000006729"/>
    </source>
</evidence>
<dbReference type="EMBL" id="CM009302">
    <property type="protein sequence ID" value="PNT06679.1"/>
    <property type="molecule type" value="Genomic_DNA"/>
</dbReference>
<organism evidence="1 2">
    <name type="scientific">Populus trichocarpa</name>
    <name type="common">Western balsam poplar</name>
    <name type="synonym">Populus balsamifera subsp. trichocarpa</name>
    <dbReference type="NCBI Taxonomy" id="3694"/>
    <lineage>
        <taxon>Eukaryota</taxon>
        <taxon>Viridiplantae</taxon>
        <taxon>Streptophyta</taxon>
        <taxon>Embryophyta</taxon>
        <taxon>Tracheophyta</taxon>
        <taxon>Spermatophyta</taxon>
        <taxon>Magnoliopsida</taxon>
        <taxon>eudicotyledons</taxon>
        <taxon>Gunneridae</taxon>
        <taxon>Pentapetalae</taxon>
        <taxon>rosids</taxon>
        <taxon>fabids</taxon>
        <taxon>Malpighiales</taxon>
        <taxon>Salicaceae</taxon>
        <taxon>Saliceae</taxon>
        <taxon>Populus</taxon>
    </lineage>
</organism>
<gene>
    <name evidence="1" type="ORF">POPTR_013G044800</name>
</gene>
<name>A0A2K1Y0Y8_POPTR</name>